<name>A0A0C3EPD6_PILCF</name>
<organism evidence="1 2">
    <name type="scientific">Piloderma croceum (strain F 1598)</name>
    <dbReference type="NCBI Taxonomy" id="765440"/>
    <lineage>
        <taxon>Eukaryota</taxon>
        <taxon>Fungi</taxon>
        <taxon>Dikarya</taxon>
        <taxon>Basidiomycota</taxon>
        <taxon>Agaricomycotina</taxon>
        <taxon>Agaricomycetes</taxon>
        <taxon>Agaricomycetidae</taxon>
        <taxon>Atheliales</taxon>
        <taxon>Atheliaceae</taxon>
        <taxon>Piloderma</taxon>
    </lineage>
</organism>
<keyword evidence="2" id="KW-1185">Reference proteome</keyword>
<evidence type="ECO:0000313" key="2">
    <source>
        <dbReference type="Proteomes" id="UP000054166"/>
    </source>
</evidence>
<dbReference type="InParanoid" id="A0A0C3EPD6"/>
<gene>
    <name evidence="1" type="ORF">PILCRDRAFT_706134</name>
</gene>
<evidence type="ECO:0000313" key="1">
    <source>
        <dbReference type="EMBL" id="KIM74440.1"/>
    </source>
</evidence>
<proteinExistence type="predicted"/>
<sequence>MLILPMSFTTSYSFSIMCFCIDLYDWQTTSSATSGVSWYRRSSTILHTSSQL</sequence>
<reference evidence="2" key="2">
    <citation type="submission" date="2015-01" db="EMBL/GenBank/DDBJ databases">
        <title>Evolutionary Origins and Diversification of the Mycorrhizal Mutualists.</title>
        <authorList>
            <consortium name="DOE Joint Genome Institute"/>
            <consortium name="Mycorrhizal Genomics Consortium"/>
            <person name="Kohler A."/>
            <person name="Kuo A."/>
            <person name="Nagy L.G."/>
            <person name="Floudas D."/>
            <person name="Copeland A."/>
            <person name="Barry K.W."/>
            <person name="Cichocki N."/>
            <person name="Veneault-Fourrey C."/>
            <person name="LaButti K."/>
            <person name="Lindquist E.A."/>
            <person name="Lipzen A."/>
            <person name="Lundell T."/>
            <person name="Morin E."/>
            <person name="Murat C."/>
            <person name="Riley R."/>
            <person name="Ohm R."/>
            <person name="Sun H."/>
            <person name="Tunlid A."/>
            <person name="Henrissat B."/>
            <person name="Grigoriev I.V."/>
            <person name="Hibbett D.S."/>
            <person name="Martin F."/>
        </authorList>
    </citation>
    <scope>NUCLEOTIDE SEQUENCE [LARGE SCALE GENOMIC DNA]</scope>
    <source>
        <strain evidence="2">F 1598</strain>
    </source>
</reference>
<reference evidence="1 2" key="1">
    <citation type="submission" date="2014-04" db="EMBL/GenBank/DDBJ databases">
        <authorList>
            <consortium name="DOE Joint Genome Institute"/>
            <person name="Kuo A."/>
            <person name="Tarkka M."/>
            <person name="Buscot F."/>
            <person name="Kohler A."/>
            <person name="Nagy L.G."/>
            <person name="Floudas D."/>
            <person name="Copeland A."/>
            <person name="Barry K.W."/>
            <person name="Cichocki N."/>
            <person name="Veneault-Fourrey C."/>
            <person name="LaButti K."/>
            <person name="Lindquist E.A."/>
            <person name="Lipzen A."/>
            <person name="Lundell T."/>
            <person name="Morin E."/>
            <person name="Murat C."/>
            <person name="Sun H."/>
            <person name="Tunlid A."/>
            <person name="Henrissat B."/>
            <person name="Grigoriev I.V."/>
            <person name="Hibbett D.S."/>
            <person name="Martin F."/>
            <person name="Nordberg H.P."/>
            <person name="Cantor M.N."/>
            <person name="Hua S.X."/>
        </authorList>
    </citation>
    <scope>NUCLEOTIDE SEQUENCE [LARGE SCALE GENOMIC DNA]</scope>
    <source>
        <strain evidence="1 2">F 1598</strain>
    </source>
</reference>
<accession>A0A0C3EPD6</accession>
<dbReference type="EMBL" id="KN833061">
    <property type="protein sequence ID" value="KIM74440.1"/>
    <property type="molecule type" value="Genomic_DNA"/>
</dbReference>
<dbReference type="Proteomes" id="UP000054166">
    <property type="component" value="Unassembled WGS sequence"/>
</dbReference>
<dbReference type="AlphaFoldDB" id="A0A0C3EPD6"/>
<protein>
    <submittedName>
        <fullName evidence="1">Uncharacterized protein</fullName>
    </submittedName>
</protein>
<dbReference type="HOGENOM" id="CLU_3088072_0_0_1"/>